<evidence type="ECO:0000256" key="6">
    <source>
        <dbReference type="HAMAP-Rule" id="MF_01161"/>
    </source>
</evidence>
<dbReference type="GO" id="GO:0005524">
    <property type="term" value="F:ATP binding"/>
    <property type="evidence" value="ECO:0007669"/>
    <property type="project" value="UniProtKB-UniRule"/>
</dbReference>
<comment type="similarity">
    <text evidence="6">Belongs to the tRNA(Ile)-lysidine synthase family.</text>
</comment>
<keyword evidence="3 6" id="KW-0547">Nucleotide-binding</keyword>
<dbReference type="EMBL" id="CP031517">
    <property type="protein sequence ID" value="QOS40379.1"/>
    <property type="molecule type" value="Genomic_DNA"/>
</dbReference>
<feature type="domain" description="tRNA(Ile)-lysidine/2-thiocytidine synthase N-terminal" evidence="7">
    <location>
        <begin position="29"/>
        <end position="211"/>
    </location>
</feature>
<keyword evidence="2 6" id="KW-0819">tRNA processing</keyword>
<evidence type="ECO:0000313" key="11">
    <source>
        <dbReference type="Proteomes" id="UP000593591"/>
    </source>
</evidence>
<comment type="domain">
    <text evidence="6">The N-terminal region contains the highly conserved SGGXDS motif, predicted to be a P-loop motif involved in ATP binding.</text>
</comment>
<evidence type="ECO:0000259" key="7">
    <source>
        <dbReference type="Pfam" id="PF01171"/>
    </source>
</evidence>
<dbReference type="GO" id="GO:0005737">
    <property type="term" value="C:cytoplasm"/>
    <property type="evidence" value="ECO:0007669"/>
    <property type="project" value="UniProtKB-SubCell"/>
</dbReference>
<comment type="subcellular location">
    <subcellularLocation>
        <location evidence="6">Cytoplasm</location>
    </subcellularLocation>
</comment>
<evidence type="ECO:0000313" key="10">
    <source>
        <dbReference type="Proteomes" id="UP000578697"/>
    </source>
</evidence>
<sequence length="455" mass="50929">MIFQEQDFIQLVKKGLFECGVDLSADLRVGVAVSGGADSVSLLYSLSEIFTPEQVFAVTVNHNLRPEEETCGDADFVEETCRSLGIKCRRTDVQRGLVKALAEKRGMGVEEAARKVRYEVFEDFIKSEKLDYLCLAHNKNDAGETMLMRFLKGSGIEGLCSVPRVRGRIIRPLLDVTRSQIESFLLHRGISYRTDSTNFDSAMTRNFLRNEVIPLLEKNMSGWRNAVLLGAEKIRGDEDFIQCELEKAFEVTGYKAGEIIEFDAESYSALHEALRRRIILDAVKRSGPDSLVSHDFIMEADGNIRTCRSFSCEAGGICIRKENGRVYVGVKKLEATETGFSVIIEKEGSFSAGDYFIEAGKSDDAVHLICNGKEIVLDKLEFPFAFRSFQVSDRIRKADGTYKNVSRILDDFKAGALKEKVPVVQQLFGTEEDGFMSIRCIFGSVAGLKDWIVKE</sequence>
<dbReference type="InterPro" id="IPR014729">
    <property type="entry name" value="Rossmann-like_a/b/a_fold"/>
</dbReference>
<comment type="function">
    <text evidence="6">Ligates lysine onto the cytidine present at position 34 of the AUA codon-specific tRNA(Ile) that contains the anticodon CAU, in an ATP-dependent manner. Cytidine is converted to lysidine, thus changing the amino acid specificity of the tRNA from methionine to isoleucine.</text>
</comment>
<evidence type="ECO:0000256" key="4">
    <source>
        <dbReference type="ARBA" id="ARBA00022840"/>
    </source>
</evidence>
<dbReference type="CDD" id="cd01992">
    <property type="entry name" value="TilS_N"/>
    <property type="match status" value="1"/>
</dbReference>
<dbReference type="Proteomes" id="UP000578697">
    <property type="component" value="Unassembled WGS sequence"/>
</dbReference>
<dbReference type="EMBL" id="JACHFR010000001">
    <property type="protein sequence ID" value="MBB5217900.1"/>
    <property type="molecule type" value="Genomic_DNA"/>
</dbReference>
<dbReference type="Gene3D" id="3.40.50.620">
    <property type="entry name" value="HUPs"/>
    <property type="match status" value="1"/>
</dbReference>
<dbReference type="HAMAP" id="MF_01161">
    <property type="entry name" value="tRNA_Ile_lys_synt"/>
    <property type="match status" value="1"/>
</dbReference>
<keyword evidence="10" id="KW-1185">Reference proteome</keyword>
<gene>
    <name evidence="6 9" type="primary">tilS</name>
    <name evidence="9" type="ORF">DYE49_07885</name>
    <name evidence="8" type="ORF">HNP77_000244</name>
</gene>
<dbReference type="GO" id="GO:0032267">
    <property type="term" value="F:tRNA(Ile)-lysidine synthase activity"/>
    <property type="evidence" value="ECO:0007669"/>
    <property type="project" value="UniProtKB-EC"/>
</dbReference>
<dbReference type="EC" id="6.3.4.19" evidence="6"/>
<evidence type="ECO:0000313" key="8">
    <source>
        <dbReference type="EMBL" id="MBB5217900.1"/>
    </source>
</evidence>
<reference evidence="8 10" key="2">
    <citation type="submission" date="2020-08" db="EMBL/GenBank/DDBJ databases">
        <title>Genomic Encyclopedia of Type Strains, Phase IV (KMG-IV): sequencing the most valuable type-strain genomes for metagenomic binning, comparative biology and taxonomic classification.</title>
        <authorList>
            <person name="Goeker M."/>
        </authorList>
    </citation>
    <scope>NUCLEOTIDE SEQUENCE [LARGE SCALE GENOMIC DNA]</scope>
    <source>
        <strain evidence="8 10">DSM 103679</strain>
    </source>
</reference>
<dbReference type="KEGG" id="trc:DYE49_07885"/>
<organism evidence="8 10">
    <name type="scientific">Treponema rectale</name>
    <dbReference type="NCBI Taxonomy" id="744512"/>
    <lineage>
        <taxon>Bacteria</taxon>
        <taxon>Pseudomonadati</taxon>
        <taxon>Spirochaetota</taxon>
        <taxon>Spirochaetia</taxon>
        <taxon>Spirochaetales</taxon>
        <taxon>Treponemataceae</taxon>
        <taxon>Treponema</taxon>
    </lineage>
</organism>
<dbReference type="PANTHER" id="PTHR43033">
    <property type="entry name" value="TRNA(ILE)-LYSIDINE SYNTHASE-RELATED"/>
    <property type="match status" value="1"/>
</dbReference>
<dbReference type="PANTHER" id="PTHR43033:SF1">
    <property type="entry name" value="TRNA(ILE)-LYSIDINE SYNTHASE-RELATED"/>
    <property type="match status" value="1"/>
</dbReference>
<keyword evidence="6" id="KW-0963">Cytoplasm</keyword>
<evidence type="ECO:0000256" key="1">
    <source>
        <dbReference type="ARBA" id="ARBA00022598"/>
    </source>
</evidence>
<dbReference type="InterPro" id="IPR011063">
    <property type="entry name" value="TilS/TtcA_N"/>
</dbReference>
<name>A0A840SB17_9SPIR</name>
<keyword evidence="4 6" id="KW-0067">ATP-binding</keyword>
<evidence type="ECO:0000313" key="9">
    <source>
        <dbReference type="EMBL" id="QOS40379.1"/>
    </source>
</evidence>
<dbReference type="Pfam" id="PF01171">
    <property type="entry name" value="ATP_bind_3"/>
    <property type="match status" value="1"/>
</dbReference>
<evidence type="ECO:0000256" key="3">
    <source>
        <dbReference type="ARBA" id="ARBA00022741"/>
    </source>
</evidence>
<feature type="binding site" evidence="6">
    <location>
        <begin position="34"/>
        <end position="39"/>
    </location>
    <ligand>
        <name>ATP</name>
        <dbReference type="ChEBI" id="CHEBI:30616"/>
    </ligand>
</feature>
<evidence type="ECO:0000256" key="2">
    <source>
        <dbReference type="ARBA" id="ARBA00022694"/>
    </source>
</evidence>
<dbReference type="InterPro" id="IPR012795">
    <property type="entry name" value="tRNA_Ile_lys_synt_N"/>
</dbReference>
<dbReference type="Proteomes" id="UP000593591">
    <property type="component" value="Chromosome"/>
</dbReference>
<dbReference type="AlphaFoldDB" id="A0A840SB17"/>
<evidence type="ECO:0000256" key="5">
    <source>
        <dbReference type="ARBA" id="ARBA00048539"/>
    </source>
</evidence>
<keyword evidence="1 6" id="KW-0436">Ligase</keyword>
<reference evidence="9 11" key="1">
    <citation type="submission" date="2018-08" db="EMBL/GenBank/DDBJ databases">
        <title>The first complete genome of Treponema rectale (CHPAT), a commensal spirochete of the bovine rectum.</title>
        <authorList>
            <person name="Staton G.J."/>
            <person name="Clegg S.R."/>
            <person name="Carter S.D."/>
            <person name="Radford A.D."/>
            <person name="Darby A."/>
            <person name="Hall N."/>
            <person name="Birtles R.J."/>
            <person name="Evans N.J."/>
        </authorList>
    </citation>
    <scope>NUCLEOTIDE SEQUENCE [LARGE SCALE GENOMIC DNA]</scope>
    <source>
        <strain evidence="9 11">CHPA</strain>
    </source>
</reference>
<proteinExistence type="inferred from homology"/>
<dbReference type="SUPFAM" id="SSF52402">
    <property type="entry name" value="Adenine nucleotide alpha hydrolases-like"/>
    <property type="match status" value="1"/>
</dbReference>
<accession>A0A840SB17</accession>
<dbReference type="NCBIfam" id="TIGR02432">
    <property type="entry name" value="lysidine_TilS_N"/>
    <property type="match status" value="1"/>
</dbReference>
<dbReference type="InterPro" id="IPR012094">
    <property type="entry name" value="tRNA_Ile_lys_synt"/>
</dbReference>
<protein>
    <recommendedName>
        <fullName evidence="6">tRNA(Ile)-lysidine synthase</fullName>
        <ecNumber evidence="6">6.3.4.19</ecNumber>
    </recommendedName>
    <alternativeName>
        <fullName evidence="6">tRNA(Ile)-2-lysyl-cytidine synthase</fullName>
    </alternativeName>
    <alternativeName>
        <fullName evidence="6">tRNA(Ile)-lysidine synthetase</fullName>
    </alternativeName>
</protein>
<comment type="catalytic activity">
    <reaction evidence="5 6">
        <text>cytidine(34) in tRNA(Ile2) + L-lysine + ATP = lysidine(34) in tRNA(Ile2) + AMP + diphosphate + H(+)</text>
        <dbReference type="Rhea" id="RHEA:43744"/>
        <dbReference type="Rhea" id="RHEA-COMP:10625"/>
        <dbReference type="Rhea" id="RHEA-COMP:10670"/>
        <dbReference type="ChEBI" id="CHEBI:15378"/>
        <dbReference type="ChEBI" id="CHEBI:30616"/>
        <dbReference type="ChEBI" id="CHEBI:32551"/>
        <dbReference type="ChEBI" id="CHEBI:33019"/>
        <dbReference type="ChEBI" id="CHEBI:82748"/>
        <dbReference type="ChEBI" id="CHEBI:83665"/>
        <dbReference type="ChEBI" id="CHEBI:456215"/>
        <dbReference type="EC" id="6.3.4.19"/>
    </reaction>
</comment>
<dbReference type="GO" id="GO:0006400">
    <property type="term" value="P:tRNA modification"/>
    <property type="evidence" value="ECO:0007669"/>
    <property type="project" value="UniProtKB-UniRule"/>
</dbReference>
<dbReference type="RefSeq" id="WP_184651342.1">
    <property type="nucleotide sequence ID" value="NZ_JACHFR010000001.1"/>
</dbReference>